<proteinExistence type="predicted"/>
<dbReference type="Proteomes" id="UP001374584">
    <property type="component" value="Unassembled WGS sequence"/>
</dbReference>
<comment type="caution">
    <text evidence="2">The sequence shown here is derived from an EMBL/GenBank/DDBJ whole genome shotgun (WGS) entry which is preliminary data.</text>
</comment>
<feature type="region of interest" description="Disordered" evidence="1">
    <location>
        <begin position="185"/>
        <end position="211"/>
    </location>
</feature>
<dbReference type="AlphaFoldDB" id="A0AAN9Q4R5"/>
<reference evidence="2 3" key="1">
    <citation type="submission" date="2024-01" db="EMBL/GenBank/DDBJ databases">
        <title>The genomes of 5 underutilized Papilionoideae crops provide insights into root nodulation and disease resistanc.</title>
        <authorList>
            <person name="Jiang F."/>
        </authorList>
    </citation>
    <scope>NUCLEOTIDE SEQUENCE [LARGE SCALE GENOMIC DNA]</scope>
    <source>
        <strain evidence="2">JINMINGXINNONG_FW02</strain>
        <tissue evidence="2">Leaves</tissue>
    </source>
</reference>
<name>A0AAN9Q4R5_PHACN</name>
<feature type="compositionally biased region" description="Basic and acidic residues" evidence="1">
    <location>
        <begin position="193"/>
        <end position="211"/>
    </location>
</feature>
<evidence type="ECO:0000313" key="3">
    <source>
        <dbReference type="Proteomes" id="UP001374584"/>
    </source>
</evidence>
<protein>
    <submittedName>
        <fullName evidence="2">Uncharacterized protein</fullName>
    </submittedName>
</protein>
<sequence length="211" mass="24043">MALCKGRKRRYRIRISANPIFSGLSKRSYSIRIWLDCWKSLTLFFSCSLHHLWKAFNKDHFGKIRSPFPAQTFELAAFRHLVEFVNSRGEQWNQGTLWPERTRVGKATGKGEELRLALAEMELAPGTKCLQGKDIGLSPTPLRLRRIDSLDTLLMDIVKLPLLLLLSLLSKLLYLNPLSMLPPPLTDGLTLPTERDSKSKAGKLELDDMPK</sequence>
<gene>
    <name evidence="2" type="ORF">VNO80_35221</name>
</gene>
<keyword evidence="3" id="KW-1185">Reference proteome</keyword>
<organism evidence="2 3">
    <name type="scientific">Phaseolus coccineus</name>
    <name type="common">Scarlet runner bean</name>
    <name type="synonym">Phaseolus multiflorus</name>
    <dbReference type="NCBI Taxonomy" id="3886"/>
    <lineage>
        <taxon>Eukaryota</taxon>
        <taxon>Viridiplantae</taxon>
        <taxon>Streptophyta</taxon>
        <taxon>Embryophyta</taxon>
        <taxon>Tracheophyta</taxon>
        <taxon>Spermatophyta</taxon>
        <taxon>Magnoliopsida</taxon>
        <taxon>eudicotyledons</taxon>
        <taxon>Gunneridae</taxon>
        <taxon>Pentapetalae</taxon>
        <taxon>rosids</taxon>
        <taxon>fabids</taxon>
        <taxon>Fabales</taxon>
        <taxon>Fabaceae</taxon>
        <taxon>Papilionoideae</taxon>
        <taxon>50 kb inversion clade</taxon>
        <taxon>NPAAA clade</taxon>
        <taxon>indigoferoid/millettioid clade</taxon>
        <taxon>Phaseoleae</taxon>
        <taxon>Phaseolus</taxon>
    </lineage>
</organism>
<accession>A0AAN9Q4R5</accession>
<evidence type="ECO:0000313" key="2">
    <source>
        <dbReference type="EMBL" id="KAK7322037.1"/>
    </source>
</evidence>
<evidence type="ECO:0000256" key="1">
    <source>
        <dbReference type="SAM" id="MobiDB-lite"/>
    </source>
</evidence>
<dbReference type="EMBL" id="JAYMYR010000200">
    <property type="protein sequence ID" value="KAK7322037.1"/>
    <property type="molecule type" value="Genomic_DNA"/>
</dbReference>